<proteinExistence type="predicted"/>
<protein>
    <recommendedName>
        <fullName evidence="4">XPG-I domain-containing protein</fullName>
    </recommendedName>
</protein>
<comment type="caution">
    <text evidence="2">The sequence shown here is derived from an EMBL/GenBank/DDBJ whole genome shotgun (WGS) entry which is preliminary data.</text>
</comment>
<dbReference type="InterPro" id="IPR029060">
    <property type="entry name" value="PIN-like_dom_sf"/>
</dbReference>
<dbReference type="SUPFAM" id="SSF88723">
    <property type="entry name" value="PIN domain-like"/>
    <property type="match status" value="1"/>
</dbReference>
<name>A0AAN8NMP7_9PEZI</name>
<evidence type="ECO:0000256" key="1">
    <source>
        <dbReference type="SAM" id="MobiDB-lite"/>
    </source>
</evidence>
<keyword evidence="3" id="KW-1185">Reference proteome</keyword>
<dbReference type="EMBL" id="JAVHJM010000003">
    <property type="protein sequence ID" value="KAK6516965.1"/>
    <property type="molecule type" value="Genomic_DNA"/>
</dbReference>
<accession>A0AAN8NMP7</accession>
<sequence>MSPNQHPKSWSTRDPKPELDLWTLFDQKSNQGTPTPLSQLSTIHFQTHRRPLRIALDQDSWNYGLTRPQERLLQKSQRKAFTQNQILNSNSQTWYTQKYTPLPKKPRLFHREINVLTRLMGYIALGVEFYVILPSPLEREDVGEMGDRYKHANGKIHIWFRILGGLGVRFHAARDPVVECVHMMEEGVVDAVWTNDPDVLVYCGDRGVVIRDCEGSEGEVRVYRMEGLRRDVGWMETVFIHTLVRGGCSIGVIEGLLNTNGSVQDTLTQRAINLCKCSSQEEIDDWFQHEIISHINNFDISNKPRYGILEGYLFCSVSNNNLLSKEAKLFRDRIHVRMQEIKETEADAIAFYNSNVTDKVRRLWEYSRDTFSIKSIQFLNLMAGVLLARRLGDEIVDSSLNGSIKEGITGIDSWTVKVPVNIEEEPILWNLRTKITKDLTGCVLNPVLLKILLKEFEVESNAENTQSVAKEDISHQNINMKRRKTSRRRKNRIR</sequence>
<evidence type="ECO:0008006" key="4">
    <source>
        <dbReference type="Google" id="ProtNLM"/>
    </source>
</evidence>
<dbReference type="AlphaFoldDB" id="A0AAN8NMP7"/>
<gene>
    <name evidence="2" type="ORF">TWF506_006845</name>
</gene>
<evidence type="ECO:0000313" key="3">
    <source>
        <dbReference type="Proteomes" id="UP001307849"/>
    </source>
</evidence>
<evidence type="ECO:0000313" key="2">
    <source>
        <dbReference type="EMBL" id="KAK6516965.1"/>
    </source>
</evidence>
<dbReference type="Proteomes" id="UP001307849">
    <property type="component" value="Unassembled WGS sequence"/>
</dbReference>
<organism evidence="2 3">
    <name type="scientific">Arthrobotrys conoides</name>
    <dbReference type="NCBI Taxonomy" id="74498"/>
    <lineage>
        <taxon>Eukaryota</taxon>
        <taxon>Fungi</taxon>
        <taxon>Dikarya</taxon>
        <taxon>Ascomycota</taxon>
        <taxon>Pezizomycotina</taxon>
        <taxon>Orbiliomycetes</taxon>
        <taxon>Orbiliales</taxon>
        <taxon>Orbiliaceae</taxon>
        <taxon>Arthrobotrys</taxon>
    </lineage>
</organism>
<dbReference type="Gene3D" id="3.40.50.1010">
    <property type="entry name" value="5'-nuclease"/>
    <property type="match status" value="1"/>
</dbReference>
<feature type="region of interest" description="Disordered" evidence="1">
    <location>
        <begin position="467"/>
        <end position="494"/>
    </location>
</feature>
<reference evidence="2 3" key="1">
    <citation type="submission" date="2019-10" db="EMBL/GenBank/DDBJ databases">
        <authorList>
            <person name="Palmer J.M."/>
        </authorList>
    </citation>
    <scope>NUCLEOTIDE SEQUENCE [LARGE SCALE GENOMIC DNA]</scope>
    <source>
        <strain evidence="2 3">TWF506</strain>
    </source>
</reference>
<feature type="compositionally biased region" description="Basic residues" evidence="1">
    <location>
        <begin position="480"/>
        <end position="494"/>
    </location>
</feature>